<evidence type="ECO:0000313" key="3">
    <source>
        <dbReference type="Proteomes" id="UP001321749"/>
    </source>
</evidence>
<feature type="transmembrane region" description="Helical" evidence="1">
    <location>
        <begin position="65"/>
        <end position="87"/>
    </location>
</feature>
<proteinExistence type="predicted"/>
<sequence length="88" mass="10558">MIKDGNEILDDGIIMMTFFFLYFFPFFFFSRGFDGQMDIFVLTQVILHLYTWGVGAVTYKEESVFSYIEPIFCLFLFFLLLLFLLLYH</sequence>
<feature type="transmembrane region" description="Helical" evidence="1">
    <location>
        <begin position="12"/>
        <end position="30"/>
    </location>
</feature>
<keyword evidence="1" id="KW-1133">Transmembrane helix</keyword>
<dbReference type="AlphaFoldDB" id="A0AAV9HFX7"/>
<dbReference type="EMBL" id="MU865060">
    <property type="protein sequence ID" value="KAK4458690.1"/>
    <property type="molecule type" value="Genomic_DNA"/>
</dbReference>
<organism evidence="2 3">
    <name type="scientific">Cladorrhinum samala</name>
    <dbReference type="NCBI Taxonomy" id="585594"/>
    <lineage>
        <taxon>Eukaryota</taxon>
        <taxon>Fungi</taxon>
        <taxon>Dikarya</taxon>
        <taxon>Ascomycota</taxon>
        <taxon>Pezizomycotina</taxon>
        <taxon>Sordariomycetes</taxon>
        <taxon>Sordariomycetidae</taxon>
        <taxon>Sordariales</taxon>
        <taxon>Podosporaceae</taxon>
        <taxon>Cladorrhinum</taxon>
    </lineage>
</organism>
<reference evidence="2" key="2">
    <citation type="submission" date="2023-06" db="EMBL/GenBank/DDBJ databases">
        <authorList>
            <consortium name="Lawrence Berkeley National Laboratory"/>
            <person name="Mondo S.J."/>
            <person name="Hensen N."/>
            <person name="Bonometti L."/>
            <person name="Westerberg I."/>
            <person name="Brannstrom I.O."/>
            <person name="Guillou S."/>
            <person name="Cros-Aarteil S."/>
            <person name="Calhoun S."/>
            <person name="Haridas S."/>
            <person name="Kuo A."/>
            <person name="Pangilinan J."/>
            <person name="Riley R."/>
            <person name="Labutti K."/>
            <person name="Andreopoulos B."/>
            <person name="Lipzen A."/>
            <person name="Chen C."/>
            <person name="Yanf M."/>
            <person name="Daum C."/>
            <person name="Ng V."/>
            <person name="Clum A."/>
            <person name="Steindorff A."/>
            <person name="Ohm R."/>
            <person name="Martin F."/>
            <person name="Silar P."/>
            <person name="Natvig D."/>
            <person name="Lalanne C."/>
            <person name="Gautier V."/>
            <person name="Ament-Velasquez S.L."/>
            <person name="Kruys A."/>
            <person name="Hutchinson M.I."/>
            <person name="Powell A.J."/>
            <person name="Barry K."/>
            <person name="Miller A.N."/>
            <person name="Grigoriev I.V."/>
            <person name="Debuchy R."/>
            <person name="Gladieux P."/>
            <person name="Thoren M.H."/>
            <person name="Johannesson H."/>
        </authorList>
    </citation>
    <scope>NUCLEOTIDE SEQUENCE</scope>
    <source>
        <strain evidence="2">PSN324</strain>
    </source>
</reference>
<keyword evidence="1" id="KW-0472">Membrane</keyword>
<protein>
    <submittedName>
        <fullName evidence="2">Uncharacterized protein</fullName>
    </submittedName>
</protein>
<name>A0AAV9HFX7_9PEZI</name>
<dbReference type="Proteomes" id="UP001321749">
    <property type="component" value="Unassembled WGS sequence"/>
</dbReference>
<feature type="transmembrane region" description="Helical" evidence="1">
    <location>
        <begin position="39"/>
        <end position="59"/>
    </location>
</feature>
<gene>
    <name evidence="2" type="ORF">QBC42DRAFT_20111</name>
</gene>
<keyword evidence="3" id="KW-1185">Reference proteome</keyword>
<accession>A0AAV9HFX7</accession>
<keyword evidence="1" id="KW-0812">Transmembrane</keyword>
<reference evidence="2" key="1">
    <citation type="journal article" date="2023" name="Mol. Phylogenet. Evol.">
        <title>Genome-scale phylogeny and comparative genomics of the fungal order Sordariales.</title>
        <authorList>
            <person name="Hensen N."/>
            <person name="Bonometti L."/>
            <person name="Westerberg I."/>
            <person name="Brannstrom I.O."/>
            <person name="Guillou S."/>
            <person name="Cros-Aarteil S."/>
            <person name="Calhoun S."/>
            <person name="Haridas S."/>
            <person name="Kuo A."/>
            <person name="Mondo S."/>
            <person name="Pangilinan J."/>
            <person name="Riley R."/>
            <person name="LaButti K."/>
            <person name="Andreopoulos B."/>
            <person name="Lipzen A."/>
            <person name="Chen C."/>
            <person name="Yan M."/>
            <person name="Daum C."/>
            <person name="Ng V."/>
            <person name="Clum A."/>
            <person name="Steindorff A."/>
            <person name="Ohm R.A."/>
            <person name="Martin F."/>
            <person name="Silar P."/>
            <person name="Natvig D.O."/>
            <person name="Lalanne C."/>
            <person name="Gautier V."/>
            <person name="Ament-Velasquez S.L."/>
            <person name="Kruys A."/>
            <person name="Hutchinson M.I."/>
            <person name="Powell A.J."/>
            <person name="Barry K."/>
            <person name="Miller A.N."/>
            <person name="Grigoriev I.V."/>
            <person name="Debuchy R."/>
            <person name="Gladieux P."/>
            <person name="Hiltunen Thoren M."/>
            <person name="Johannesson H."/>
        </authorList>
    </citation>
    <scope>NUCLEOTIDE SEQUENCE</scope>
    <source>
        <strain evidence="2">PSN324</strain>
    </source>
</reference>
<evidence type="ECO:0000256" key="1">
    <source>
        <dbReference type="SAM" id="Phobius"/>
    </source>
</evidence>
<evidence type="ECO:0000313" key="2">
    <source>
        <dbReference type="EMBL" id="KAK4458690.1"/>
    </source>
</evidence>
<comment type="caution">
    <text evidence="2">The sequence shown here is derived from an EMBL/GenBank/DDBJ whole genome shotgun (WGS) entry which is preliminary data.</text>
</comment>